<evidence type="ECO:0000256" key="6">
    <source>
        <dbReference type="ARBA" id="ARBA00023027"/>
    </source>
</evidence>
<dbReference type="CDD" id="cd02135">
    <property type="entry name" value="YdjA-like"/>
    <property type="match status" value="1"/>
</dbReference>
<name>A0A437QCM4_9GAMM</name>
<feature type="domain" description="Nitroreductase" evidence="9">
    <location>
        <begin position="9"/>
        <end position="164"/>
    </location>
</feature>
<dbReference type="SUPFAM" id="SSF55469">
    <property type="entry name" value="FMN-dependent nitroreductase-like"/>
    <property type="match status" value="1"/>
</dbReference>
<evidence type="ECO:0000256" key="4">
    <source>
        <dbReference type="ARBA" id="ARBA00022857"/>
    </source>
</evidence>
<evidence type="ECO:0000256" key="2">
    <source>
        <dbReference type="ARBA" id="ARBA00022630"/>
    </source>
</evidence>
<dbReference type="AlphaFoldDB" id="A0A437QCM4"/>
<feature type="binding site" evidence="8">
    <location>
        <position position="39"/>
    </location>
    <ligand>
        <name>FMN</name>
        <dbReference type="ChEBI" id="CHEBI:58210"/>
        <note>ligand shared between dimeric partners</note>
    </ligand>
</feature>
<keyword evidence="3 7" id="KW-0288">FMN</keyword>
<dbReference type="PIRSF" id="PIRSF000232">
    <property type="entry name" value="YdjA"/>
    <property type="match status" value="1"/>
</dbReference>
<dbReference type="Proteomes" id="UP000282818">
    <property type="component" value="Unassembled WGS sequence"/>
</dbReference>
<dbReference type="Pfam" id="PF00881">
    <property type="entry name" value="Nitroreductase"/>
    <property type="match status" value="1"/>
</dbReference>
<proteinExistence type="inferred from homology"/>
<sequence>MDALTLLHNRTSTPALQAPAPTPEQLDVMYRAALRAPDHACLRPWRFIEVAGDDLDALGEVFVAASAAVCDGGLSDEKAAKMRRMPHRAPMIIVAVATLHTHPKVPEIEQVITAGCAAQAVVQAAYAQGLGAMWRTGDLAFNQHVMDALGLASHEKLIGFIYIGTPMAQKGVPAAQWAENVTQWQPKV</sequence>
<keyword evidence="4 7" id="KW-0521">NADP</keyword>
<dbReference type="PANTHER" id="PTHR43821:SF1">
    <property type="entry name" value="NAD(P)H NITROREDUCTASE YDJA-RELATED"/>
    <property type="match status" value="1"/>
</dbReference>
<comment type="cofactor">
    <cofactor evidence="8">
        <name>FMN</name>
        <dbReference type="ChEBI" id="CHEBI:58210"/>
    </cofactor>
    <text evidence="8">Binds 1 FMN per subunit.</text>
</comment>
<gene>
    <name evidence="10" type="ORF">EOE65_00325</name>
</gene>
<evidence type="ECO:0000259" key="9">
    <source>
        <dbReference type="Pfam" id="PF00881"/>
    </source>
</evidence>
<dbReference type="EC" id="1.-.-.-" evidence="7"/>
<protein>
    <recommendedName>
        <fullName evidence="7">Putative NAD(P)H nitroreductase</fullName>
        <ecNumber evidence="7">1.-.-.-</ecNumber>
    </recommendedName>
</protein>
<dbReference type="Gene3D" id="3.40.109.10">
    <property type="entry name" value="NADH Oxidase"/>
    <property type="match status" value="1"/>
</dbReference>
<dbReference type="EMBL" id="SACQ01000001">
    <property type="protein sequence ID" value="RVU32133.1"/>
    <property type="molecule type" value="Genomic_DNA"/>
</dbReference>
<evidence type="ECO:0000256" key="7">
    <source>
        <dbReference type="PIRNR" id="PIRNR000232"/>
    </source>
</evidence>
<feature type="binding site" description="in other chain" evidence="8">
    <location>
        <begin position="134"/>
        <end position="136"/>
    </location>
    <ligand>
        <name>FMN</name>
        <dbReference type="ChEBI" id="CHEBI:58210"/>
        <note>ligand shared between dimeric partners</note>
    </ligand>
</feature>
<dbReference type="PANTHER" id="PTHR43821">
    <property type="entry name" value="NAD(P)H NITROREDUCTASE YDJA-RELATED"/>
    <property type="match status" value="1"/>
</dbReference>
<dbReference type="InterPro" id="IPR026021">
    <property type="entry name" value="YdjA-like"/>
</dbReference>
<evidence type="ECO:0000256" key="8">
    <source>
        <dbReference type="PIRSR" id="PIRSR000232-1"/>
    </source>
</evidence>
<evidence type="ECO:0000256" key="3">
    <source>
        <dbReference type="ARBA" id="ARBA00022643"/>
    </source>
</evidence>
<comment type="similarity">
    <text evidence="1 7">Belongs to the nitroreductase family.</text>
</comment>
<dbReference type="GO" id="GO:0016491">
    <property type="term" value="F:oxidoreductase activity"/>
    <property type="evidence" value="ECO:0007669"/>
    <property type="project" value="UniProtKB-UniRule"/>
</dbReference>
<keyword evidence="6 7" id="KW-0520">NAD</keyword>
<evidence type="ECO:0000256" key="1">
    <source>
        <dbReference type="ARBA" id="ARBA00007118"/>
    </source>
</evidence>
<dbReference type="InterPro" id="IPR000415">
    <property type="entry name" value="Nitroreductase-like"/>
</dbReference>
<dbReference type="InterPro" id="IPR029479">
    <property type="entry name" value="Nitroreductase"/>
</dbReference>
<dbReference type="InterPro" id="IPR052530">
    <property type="entry name" value="NAD(P)H_nitroreductase"/>
</dbReference>
<evidence type="ECO:0000313" key="11">
    <source>
        <dbReference type="Proteomes" id="UP000282818"/>
    </source>
</evidence>
<comment type="caution">
    <text evidence="10">The sequence shown here is derived from an EMBL/GenBank/DDBJ whole genome shotgun (WGS) entry which is preliminary data.</text>
</comment>
<keyword evidence="2 7" id="KW-0285">Flavoprotein</keyword>
<organism evidence="10 11">
    <name type="scientific">Neptunomonas marina</name>
    <dbReference type="NCBI Taxonomy" id="1815562"/>
    <lineage>
        <taxon>Bacteria</taxon>
        <taxon>Pseudomonadati</taxon>
        <taxon>Pseudomonadota</taxon>
        <taxon>Gammaproteobacteria</taxon>
        <taxon>Oceanospirillales</taxon>
        <taxon>Oceanospirillaceae</taxon>
        <taxon>Neptunomonas</taxon>
    </lineage>
</organism>
<feature type="binding site" evidence="8">
    <location>
        <position position="35"/>
    </location>
    <ligand>
        <name>FMN</name>
        <dbReference type="ChEBI" id="CHEBI:58210"/>
        <note>ligand shared between dimeric partners</note>
    </ligand>
</feature>
<keyword evidence="11" id="KW-1185">Reference proteome</keyword>
<accession>A0A437QCM4</accession>
<reference evidence="10 11" key="1">
    <citation type="submission" date="2019-01" db="EMBL/GenBank/DDBJ databases">
        <authorList>
            <person name="Chen W.-M."/>
        </authorList>
    </citation>
    <scope>NUCLEOTIDE SEQUENCE [LARGE SCALE GENOMIC DNA]</scope>
    <source>
        <strain evidence="10 11">HPM-16</strain>
    </source>
</reference>
<keyword evidence="5 7" id="KW-0560">Oxidoreductase</keyword>
<evidence type="ECO:0000256" key="5">
    <source>
        <dbReference type="ARBA" id="ARBA00023002"/>
    </source>
</evidence>
<feature type="binding site" description="in other chain" evidence="8">
    <location>
        <begin position="10"/>
        <end position="12"/>
    </location>
    <ligand>
        <name>FMN</name>
        <dbReference type="ChEBI" id="CHEBI:58210"/>
        <note>ligand shared between dimeric partners</note>
    </ligand>
</feature>
<dbReference type="RefSeq" id="WP_127692302.1">
    <property type="nucleotide sequence ID" value="NZ_SACQ01000001.1"/>
</dbReference>
<evidence type="ECO:0000313" key="10">
    <source>
        <dbReference type="EMBL" id="RVU32133.1"/>
    </source>
</evidence>